<dbReference type="SMART" id="SM00924">
    <property type="entry name" value="MgtE_N"/>
    <property type="match status" value="1"/>
</dbReference>
<feature type="transmembrane region" description="Helical" evidence="9">
    <location>
        <begin position="467"/>
        <end position="485"/>
    </location>
</feature>
<gene>
    <name evidence="12" type="ORF">SAMN05216469_101336</name>
</gene>
<dbReference type="PANTHER" id="PTHR43773">
    <property type="entry name" value="MAGNESIUM TRANSPORTER MGTE"/>
    <property type="match status" value="1"/>
</dbReference>
<feature type="transmembrane region" description="Helical" evidence="9">
    <location>
        <begin position="310"/>
        <end position="330"/>
    </location>
</feature>
<evidence type="ECO:0000256" key="5">
    <source>
        <dbReference type="ARBA" id="ARBA00022842"/>
    </source>
</evidence>
<feature type="region of interest" description="Disordered" evidence="10">
    <location>
        <begin position="1"/>
        <end position="23"/>
    </location>
</feature>
<evidence type="ECO:0000256" key="2">
    <source>
        <dbReference type="ARBA" id="ARBA00009749"/>
    </source>
</evidence>
<comment type="function">
    <text evidence="9">Acts as a magnesium transporter.</text>
</comment>
<dbReference type="Pfam" id="PF00571">
    <property type="entry name" value="CBS"/>
    <property type="match status" value="2"/>
</dbReference>
<dbReference type="InterPro" id="IPR006669">
    <property type="entry name" value="MgtE_transporter"/>
</dbReference>
<evidence type="ECO:0000259" key="11">
    <source>
        <dbReference type="PROSITE" id="PS51371"/>
    </source>
</evidence>
<dbReference type="SUPFAM" id="SSF158791">
    <property type="entry name" value="MgtE N-terminal domain-like"/>
    <property type="match status" value="1"/>
</dbReference>
<keyword evidence="5 9" id="KW-0460">Magnesium</keyword>
<dbReference type="NCBIfam" id="TIGR00400">
    <property type="entry name" value="mgtE"/>
    <property type="match status" value="1"/>
</dbReference>
<dbReference type="Gene3D" id="1.10.357.20">
    <property type="entry name" value="SLC41 divalent cation transporters, integral membrane domain"/>
    <property type="match status" value="1"/>
</dbReference>
<evidence type="ECO:0000256" key="4">
    <source>
        <dbReference type="ARBA" id="ARBA00022692"/>
    </source>
</evidence>
<feature type="transmembrane region" description="Helical" evidence="9">
    <location>
        <begin position="387"/>
        <end position="408"/>
    </location>
</feature>
<dbReference type="PANTHER" id="PTHR43773:SF1">
    <property type="entry name" value="MAGNESIUM TRANSPORTER MGTE"/>
    <property type="match status" value="1"/>
</dbReference>
<dbReference type="CDD" id="cd04606">
    <property type="entry name" value="CBS_pair_Mg_transporter"/>
    <property type="match status" value="1"/>
</dbReference>
<accession>A0A1H7FT49</accession>
<sequence>MAEDIKKDTENTEDISKINTDDDTAEMAVKPDYEGEIIEVIRSNDSPRVILKKLEDYHGNDIAGVVADLTKQERQKLYRVCSGDMLAEAFEYLDEDDAGVYLNEMDLQKAAAVVSLLETDTAVNVLREIEREKRGLIIDALSAEVRKEIRLIASFDEDEIGSKMTTNCIIIKEDLTIKQAMSELVRQAEDNDNITTIFVVDDNEEFYGAIDLKELITARSTRTLESLIMTSFPYVYANEEIDECIEKLKDYSEDLIPVLDNSSRLLGVITAKSLIEVVDDEMGEDYVMFAGLTAEEDLQEPLLQSMKKRLPWLLVLLCLGMLVSGVVGVFEKVISQLTLIMAFQSLILDMAGNVGTQSLAVTIRVLTDENLTFSQKMHLVAKETRVGLSNGLLLGVMSFGLVGLYIMLFKHRTAGFSFAVSGCIGISLMVAMLISSAVGTIIPLFFKKIKVDPAVASGPLITTVNDLVAVVTYYGLSWMLLLNVMNLGG</sequence>
<evidence type="ECO:0000256" key="6">
    <source>
        <dbReference type="ARBA" id="ARBA00022989"/>
    </source>
</evidence>
<evidence type="ECO:0000313" key="12">
    <source>
        <dbReference type="EMBL" id="SEK27370.1"/>
    </source>
</evidence>
<dbReference type="Proteomes" id="UP000186015">
    <property type="component" value="Unassembled WGS sequence"/>
</dbReference>
<dbReference type="Gene3D" id="1.25.60.10">
    <property type="entry name" value="MgtE N-terminal domain-like"/>
    <property type="match status" value="1"/>
</dbReference>
<dbReference type="InterPro" id="IPR036739">
    <property type="entry name" value="SLC41_membr_dom_sf"/>
</dbReference>
<dbReference type="SUPFAM" id="SSF54631">
    <property type="entry name" value="CBS-domain pair"/>
    <property type="match status" value="1"/>
</dbReference>
<evidence type="ECO:0000256" key="1">
    <source>
        <dbReference type="ARBA" id="ARBA00004141"/>
    </source>
</evidence>
<keyword evidence="8" id="KW-0129">CBS domain</keyword>
<dbReference type="Pfam" id="PF03448">
    <property type="entry name" value="MgtE_N"/>
    <property type="match status" value="1"/>
</dbReference>
<dbReference type="SMART" id="SM00116">
    <property type="entry name" value="CBS"/>
    <property type="match status" value="2"/>
</dbReference>
<dbReference type="GO" id="GO:0015095">
    <property type="term" value="F:magnesium ion transmembrane transporter activity"/>
    <property type="evidence" value="ECO:0007669"/>
    <property type="project" value="UniProtKB-UniRule"/>
</dbReference>
<dbReference type="GO" id="GO:0046872">
    <property type="term" value="F:metal ion binding"/>
    <property type="evidence" value="ECO:0007669"/>
    <property type="project" value="UniProtKB-KW"/>
</dbReference>
<feature type="compositionally biased region" description="Basic and acidic residues" evidence="10">
    <location>
        <begin position="1"/>
        <end position="20"/>
    </location>
</feature>
<dbReference type="Pfam" id="PF01769">
    <property type="entry name" value="MgtE"/>
    <property type="match status" value="1"/>
</dbReference>
<comment type="similarity">
    <text evidence="2 9">Belongs to the SLC41A transporter family.</text>
</comment>
<dbReference type="AlphaFoldDB" id="A0A1H7FT49"/>
<evidence type="ECO:0000256" key="3">
    <source>
        <dbReference type="ARBA" id="ARBA00022448"/>
    </source>
</evidence>
<dbReference type="Gene3D" id="3.10.580.10">
    <property type="entry name" value="CBS-domain"/>
    <property type="match status" value="1"/>
</dbReference>
<dbReference type="SUPFAM" id="SSF161093">
    <property type="entry name" value="MgtE membrane domain-like"/>
    <property type="match status" value="1"/>
</dbReference>
<proteinExistence type="inferred from homology"/>
<organism evidence="12 13">
    <name type="scientific">Ruminococcus albus</name>
    <dbReference type="NCBI Taxonomy" id="1264"/>
    <lineage>
        <taxon>Bacteria</taxon>
        <taxon>Bacillati</taxon>
        <taxon>Bacillota</taxon>
        <taxon>Clostridia</taxon>
        <taxon>Eubacteriales</taxon>
        <taxon>Oscillospiraceae</taxon>
        <taxon>Ruminococcus</taxon>
    </lineage>
</organism>
<feature type="transmembrane region" description="Helical" evidence="9">
    <location>
        <begin position="414"/>
        <end position="446"/>
    </location>
</feature>
<dbReference type="GO" id="GO:0005886">
    <property type="term" value="C:plasma membrane"/>
    <property type="evidence" value="ECO:0007669"/>
    <property type="project" value="UniProtKB-SubCell"/>
</dbReference>
<feature type="domain" description="CBS" evidence="11">
    <location>
        <begin position="164"/>
        <end position="226"/>
    </location>
</feature>
<keyword evidence="4 9" id="KW-0812">Transmembrane</keyword>
<evidence type="ECO:0000256" key="10">
    <source>
        <dbReference type="SAM" id="MobiDB-lite"/>
    </source>
</evidence>
<keyword evidence="9" id="KW-0479">Metal-binding</keyword>
<comment type="subunit">
    <text evidence="9">Homodimer.</text>
</comment>
<keyword evidence="3 9" id="KW-0813">Transport</keyword>
<reference evidence="12 13" key="1">
    <citation type="submission" date="2016-10" db="EMBL/GenBank/DDBJ databases">
        <authorList>
            <person name="de Groot N.N."/>
        </authorList>
    </citation>
    <scope>NUCLEOTIDE SEQUENCE [LARGE SCALE GENOMIC DNA]</scope>
    <source>
        <strain evidence="12 13">KH2T6</strain>
    </source>
</reference>
<comment type="subcellular location">
    <subcellularLocation>
        <location evidence="9">Cell membrane</location>
        <topology evidence="9">Multi-pass membrane protein</topology>
    </subcellularLocation>
    <subcellularLocation>
        <location evidence="1">Membrane</location>
        <topology evidence="1">Multi-pass membrane protein</topology>
    </subcellularLocation>
</comment>
<keyword evidence="9" id="KW-1003">Cell membrane</keyword>
<evidence type="ECO:0000256" key="7">
    <source>
        <dbReference type="ARBA" id="ARBA00023136"/>
    </source>
</evidence>
<dbReference type="EMBL" id="FOAT01000001">
    <property type="protein sequence ID" value="SEK27370.1"/>
    <property type="molecule type" value="Genomic_DNA"/>
</dbReference>
<keyword evidence="7 9" id="KW-0472">Membrane</keyword>
<name>A0A1H7FT49_RUMAL</name>
<dbReference type="InterPro" id="IPR000644">
    <property type="entry name" value="CBS_dom"/>
</dbReference>
<dbReference type="RefSeq" id="WP_347499917.1">
    <property type="nucleotide sequence ID" value="NZ_FOAT01000001.1"/>
</dbReference>
<dbReference type="InterPro" id="IPR046342">
    <property type="entry name" value="CBS_dom_sf"/>
</dbReference>
<feature type="domain" description="CBS" evidence="11">
    <location>
        <begin position="228"/>
        <end position="284"/>
    </location>
</feature>
<dbReference type="InterPro" id="IPR038076">
    <property type="entry name" value="MgtE_N_sf"/>
</dbReference>
<evidence type="ECO:0000256" key="9">
    <source>
        <dbReference type="RuleBase" id="RU362011"/>
    </source>
</evidence>
<keyword evidence="6 9" id="KW-1133">Transmembrane helix</keyword>
<evidence type="ECO:0000256" key="8">
    <source>
        <dbReference type="PROSITE-ProRule" id="PRU00703"/>
    </source>
</evidence>
<evidence type="ECO:0000313" key="13">
    <source>
        <dbReference type="Proteomes" id="UP000186015"/>
    </source>
</evidence>
<comment type="caution">
    <text evidence="9">Lacks conserved residue(s) required for the propagation of feature annotation.</text>
</comment>
<protein>
    <recommendedName>
        <fullName evidence="9">Magnesium transporter MgtE</fullName>
    </recommendedName>
</protein>
<dbReference type="InterPro" id="IPR006667">
    <property type="entry name" value="SLC41_membr_dom"/>
</dbReference>
<dbReference type="PROSITE" id="PS51371">
    <property type="entry name" value="CBS"/>
    <property type="match status" value="2"/>
</dbReference>
<dbReference type="InterPro" id="IPR006668">
    <property type="entry name" value="Mg_transptr_MgtE_intracell_dom"/>
</dbReference>